<dbReference type="EMBL" id="AUSU01004715">
    <property type="protein sequence ID" value="EPS64604.1"/>
    <property type="molecule type" value="Genomic_DNA"/>
</dbReference>
<evidence type="ECO:0000313" key="2">
    <source>
        <dbReference type="EMBL" id="EPS64604.1"/>
    </source>
</evidence>
<organism evidence="2 3">
    <name type="scientific">Genlisea aurea</name>
    <dbReference type="NCBI Taxonomy" id="192259"/>
    <lineage>
        <taxon>Eukaryota</taxon>
        <taxon>Viridiplantae</taxon>
        <taxon>Streptophyta</taxon>
        <taxon>Embryophyta</taxon>
        <taxon>Tracheophyta</taxon>
        <taxon>Spermatophyta</taxon>
        <taxon>Magnoliopsida</taxon>
        <taxon>eudicotyledons</taxon>
        <taxon>Gunneridae</taxon>
        <taxon>Pentapetalae</taxon>
        <taxon>asterids</taxon>
        <taxon>lamiids</taxon>
        <taxon>Lamiales</taxon>
        <taxon>Lentibulariaceae</taxon>
        <taxon>Genlisea</taxon>
    </lineage>
</organism>
<sequence length="97" mass="11049">MSFKLLLPPFSSFKLQFQLFDQQQQTFATYYNPLTGEPDGVTAVFIDDSRQTQQPVPNGFGYEPSPNLPNNEQSSESVMIGNNNDENRDETNIWLNV</sequence>
<feature type="region of interest" description="Disordered" evidence="1">
    <location>
        <begin position="50"/>
        <end position="97"/>
    </location>
</feature>
<evidence type="ECO:0000256" key="1">
    <source>
        <dbReference type="SAM" id="MobiDB-lite"/>
    </source>
</evidence>
<protein>
    <submittedName>
        <fullName evidence="2">Uncharacterized protein</fullName>
    </submittedName>
</protein>
<evidence type="ECO:0000313" key="3">
    <source>
        <dbReference type="Proteomes" id="UP000015453"/>
    </source>
</evidence>
<reference evidence="2 3" key="1">
    <citation type="journal article" date="2013" name="BMC Genomics">
        <title>The miniature genome of a carnivorous plant Genlisea aurea contains a low number of genes and short non-coding sequences.</title>
        <authorList>
            <person name="Leushkin E.V."/>
            <person name="Sutormin R.A."/>
            <person name="Nabieva E.R."/>
            <person name="Penin A.A."/>
            <person name="Kondrashov A.S."/>
            <person name="Logacheva M.D."/>
        </authorList>
    </citation>
    <scope>NUCLEOTIDE SEQUENCE [LARGE SCALE GENOMIC DNA]</scope>
</reference>
<gene>
    <name evidence="2" type="ORF">M569_10177</name>
</gene>
<keyword evidence="3" id="KW-1185">Reference proteome</keyword>
<feature type="compositionally biased region" description="Polar residues" evidence="1">
    <location>
        <begin position="68"/>
        <end position="84"/>
    </location>
</feature>
<proteinExistence type="predicted"/>
<dbReference type="Proteomes" id="UP000015453">
    <property type="component" value="Unassembled WGS sequence"/>
</dbReference>
<accession>S8CCC3</accession>
<name>S8CCC3_9LAMI</name>
<dbReference type="AlphaFoldDB" id="S8CCC3"/>
<comment type="caution">
    <text evidence="2">The sequence shown here is derived from an EMBL/GenBank/DDBJ whole genome shotgun (WGS) entry which is preliminary data.</text>
</comment>